<evidence type="ECO:0000256" key="1">
    <source>
        <dbReference type="SAM" id="MobiDB-lite"/>
    </source>
</evidence>
<dbReference type="EMBL" id="JAAIUW010000002">
    <property type="protein sequence ID" value="KAF7842655.1"/>
    <property type="molecule type" value="Genomic_DNA"/>
</dbReference>
<evidence type="ECO:0000313" key="2">
    <source>
        <dbReference type="EMBL" id="KAF7842655.1"/>
    </source>
</evidence>
<sequence>MIEIQVNGLKTRTMLKNGGIDGYEPVSDTRWKAPPDGWVKINVDGSHMPSNNGISCWGVARNSKSGFVTLLKIWEEGQRFKQSFGELAQGINIESHLWKALANRIQELRSKNWNTVIAHIHREGNRVADLLPMSALKMPLGDKFLERAPDGHDKEADDGKVDGVGREKEDNVAFSNTHGKEKGGDGINDLPELCKGEVVIGGRIDETELLRYTPSSTNRSEAERCGERSKAEEIGKMRRVKLPNFT</sequence>
<reference evidence="2" key="1">
    <citation type="submission" date="2020-09" db="EMBL/GenBank/DDBJ databases">
        <title>Genome-Enabled Discovery of Anthraquinone Biosynthesis in Senna tora.</title>
        <authorList>
            <person name="Kang S.-H."/>
            <person name="Pandey R.P."/>
            <person name="Lee C.-M."/>
            <person name="Sim J.-S."/>
            <person name="Jeong J.-T."/>
            <person name="Choi B.-S."/>
            <person name="Jung M."/>
            <person name="Ginzburg D."/>
            <person name="Zhao K."/>
            <person name="Won S.Y."/>
            <person name="Oh T.-J."/>
            <person name="Yu Y."/>
            <person name="Kim N.-H."/>
            <person name="Lee O.R."/>
            <person name="Lee T.-H."/>
            <person name="Bashyal P."/>
            <person name="Kim T.-S."/>
            <person name="Lee W.-H."/>
            <person name="Kawkins C."/>
            <person name="Kim C.-K."/>
            <person name="Kim J.S."/>
            <person name="Ahn B.O."/>
            <person name="Rhee S.Y."/>
            <person name="Sohng J.K."/>
        </authorList>
    </citation>
    <scope>NUCLEOTIDE SEQUENCE</scope>
    <source>
        <tissue evidence="2">Leaf</tissue>
    </source>
</reference>
<organism evidence="2 3">
    <name type="scientific">Senna tora</name>
    <dbReference type="NCBI Taxonomy" id="362788"/>
    <lineage>
        <taxon>Eukaryota</taxon>
        <taxon>Viridiplantae</taxon>
        <taxon>Streptophyta</taxon>
        <taxon>Embryophyta</taxon>
        <taxon>Tracheophyta</taxon>
        <taxon>Spermatophyta</taxon>
        <taxon>Magnoliopsida</taxon>
        <taxon>eudicotyledons</taxon>
        <taxon>Gunneridae</taxon>
        <taxon>Pentapetalae</taxon>
        <taxon>rosids</taxon>
        <taxon>fabids</taxon>
        <taxon>Fabales</taxon>
        <taxon>Fabaceae</taxon>
        <taxon>Caesalpinioideae</taxon>
        <taxon>Cassia clade</taxon>
        <taxon>Senna</taxon>
    </lineage>
</organism>
<dbReference type="Proteomes" id="UP000634136">
    <property type="component" value="Unassembled WGS sequence"/>
</dbReference>
<comment type="caution">
    <text evidence="2">The sequence shown here is derived from an EMBL/GenBank/DDBJ whole genome shotgun (WGS) entry which is preliminary data.</text>
</comment>
<dbReference type="InterPro" id="IPR053151">
    <property type="entry name" value="RNase_H-like"/>
</dbReference>
<feature type="region of interest" description="Disordered" evidence="1">
    <location>
        <begin position="146"/>
        <end position="167"/>
    </location>
</feature>
<proteinExistence type="predicted"/>
<gene>
    <name evidence="2" type="ORF">G2W53_004953</name>
</gene>
<protein>
    <submittedName>
        <fullName evidence="2">Ribonuclease H</fullName>
    </submittedName>
</protein>
<dbReference type="PANTHER" id="PTHR47723">
    <property type="entry name" value="OS05G0353850 PROTEIN"/>
    <property type="match status" value="1"/>
</dbReference>
<dbReference type="PANTHER" id="PTHR47723:SF19">
    <property type="entry name" value="POLYNUCLEOTIDYL TRANSFERASE, RIBONUCLEASE H-LIKE SUPERFAMILY PROTEIN"/>
    <property type="match status" value="1"/>
</dbReference>
<dbReference type="OrthoDB" id="694273at2759"/>
<name>A0A835CJT3_9FABA</name>
<accession>A0A835CJT3</accession>
<keyword evidence="3" id="KW-1185">Reference proteome</keyword>
<dbReference type="AlphaFoldDB" id="A0A835CJT3"/>
<evidence type="ECO:0000313" key="3">
    <source>
        <dbReference type="Proteomes" id="UP000634136"/>
    </source>
</evidence>